<feature type="chain" id="PRO_5010711166" description="Phosphatidic acid phosphatase type 2/haloperoxidase domain-containing protein" evidence="2">
    <location>
        <begin position="24"/>
        <end position="655"/>
    </location>
</feature>
<dbReference type="OrthoDB" id="9780507at2"/>
<dbReference type="RefSeq" id="WP_060214565.1">
    <property type="nucleotide sequence ID" value="NZ_CADETK010000016.1"/>
</dbReference>
<comment type="caution">
    <text evidence="4">The sequence shown here is derived from an EMBL/GenBank/DDBJ whole genome shotgun (WGS) entry which is preliminary data.</text>
</comment>
<dbReference type="InterPro" id="IPR001011">
    <property type="entry name" value="Acid_Pase_classA_bac"/>
</dbReference>
<reference evidence="4 5" key="1">
    <citation type="submission" date="2016-08" db="EMBL/GenBank/DDBJ databases">
        <authorList>
            <person name="Seilhamer J.J."/>
        </authorList>
    </citation>
    <scope>NUCLEOTIDE SEQUENCE [LARGE SCALE GENOMIC DNA]</scope>
    <source>
        <strain evidence="4 5">VC14762</strain>
    </source>
</reference>
<dbReference type="SUPFAM" id="SSF48317">
    <property type="entry name" value="Acid phosphatase/Vanadium-dependent haloperoxidase"/>
    <property type="match status" value="1"/>
</dbReference>
<evidence type="ECO:0000256" key="1">
    <source>
        <dbReference type="ARBA" id="ARBA00022729"/>
    </source>
</evidence>
<dbReference type="Pfam" id="PF01569">
    <property type="entry name" value="PAP2"/>
    <property type="match status" value="1"/>
</dbReference>
<feature type="signal peptide" evidence="2">
    <location>
        <begin position="1"/>
        <end position="23"/>
    </location>
</feature>
<organism evidence="4 5">
    <name type="scientific">Burkholderia cenocepacia</name>
    <dbReference type="NCBI Taxonomy" id="95486"/>
    <lineage>
        <taxon>Bacteria</taxon>
        <taxon>Pseudomonadati</taxon>
        <taxon>Pseudomonadota</taxon>
        <taxon>Betaproteobacteria</taxon>
        <taxon>Burkholderiales</taxon>
        <taxon>Burkholderiaceae</taxon>
        <taxon>Burkholderia</taxon>
        <taxon>Burkholderia cepacia complex</taxon>
    </lineage>
</organism>
<sequence length="655" mass="67002">MSAHRRIASHTFAIAVSAAFVVAACGGDDVDSNQPPSVVAQLPAAPADPGFVDSAPVPASVPAFVDNAATNQRGDARYATMSTNAGVRVLNGFRALWQPLTDLVDAGTSAPAAGGFPAVAPSLWTGLPNDGTPGGTALNPAVLNANVQYVVDATSQCTAAQAEAAYYDDRRGKGYSVSDGMGPLTDAWRGAAQQTTSITSVPADATTKLYNDTGNNTGVGGSANAGFGSVVDFINTMGNNGSTEPAKRFYKYARPYRWSASVVVAPTLVPAESTTPATDGGFPSGHSAEGMRDALAMAYVIPERFQEMISRGLELGENRILAGMHSPLDVIGGRILAQAVVAANLVDPANATLKQTAFQQAHATLYSLTRTTPATFLAAAHAGTASSDRFADPAANRANYARRLTFGFAPIGTTTNGAVVPKGAEVLLETRLPYLSADQRRVVLKTTALTSGYPLLDDAEGWGRLNLFAAADGYANFAGNVSVTMDASLGGFNAADTWRNDIGGDGKLTFAGTGALTLAGANTYRGGTEVRGGTLAAGSPQAFGAGDVYVGGGTVAIKAAARVNINGRYTQLKGGTLELDRGAGDAGRLAVAGMTTLAGGTLHVRFAAGLAPQVGDVVSLVDSSQLQGRFDSVVVDGYNATALYSASGISVRIDK</sequence>
<evidence type="ECO:0000313" key="5">
    <source>
        <dbReference type="Proteomes" id="UP000188543"/>
    </source>
</evidence>
<gene>
    <name evidence="4" type="ORF">A8E72_33510</name>
</gene>
<dbReference type="PROSITE" id="PS51257">
    <property type="entry name" value="PROKAR_LIPOPROTEIN"/>
    <property type="match status" value="1"/>
</dbReference>
<dbReference type="InterPro" id="IPR036938">
    <property type="entry name" value="PAP2/HPO_sf"/>
</dbReference>
<dbReference type="Proteomes" id="UP000188543">
    <property type="component" value="Unassembled WGS sequence"/>
</dbReference>
<dbReference type="SMART" id="SM00014">
    <property type="entry name" value="acidPPc"/>
    <property type="match status" value="1"/>
</dbReference>
<dbReference type="GO" id="GO:0030288">
    <property type="term" value="C:outer membrane-bounded periplasmic space"/>
    <property type="evidence" value="ECO:0007669"/>
    <property type="project" value="InterPro"/>
</dbReference>
<dbReference type="EMBL" id="MUTJ01000099">
    <property type="protein sequence ID" value="ONU76559.1"/>
    <property type="molecule type" value="Genomic_DNA"/>
</dbReference>
<keyword evidence="1 2" id="KW-0732">Signal</keyword>
<evidence type="ECO:0000259" key="3">
    <source>
        <dbReference type="SMART" id="SM00014"/>
    </source>
</evidence>
<dbReference type="AlphaFoldDB" id="A0A1V2VTV4"/>
<dbReference type="Gene3D" id="1.20.144.10">
    <property type="entry name" value="Phosphatidic acid phosphatase type 2/haloperoxidase"/>
    <property type="match status" value="1"/>
</dbReference>
<evidence type="ECO:0000313" key="4">
    <source>
        <dbReference type="EMBL" id="ONU76559.1"/>
    </source>
</evidence>
<dbReference type="InterPro" id="IPR013425">
    <property type="entry name" value="Autotrns_rpt"/>
</dbReference>
<proteinExistence type="predicted"/>
<dbReference type="Pfam" id="PF12951">
    <property type="entry name" value="PATR"/>
    <property type="match status" value="1"/>
</dbReference>
<feature type="domain" description="Phosphatidic acid phosphatase type 2/haloperoxidase" evidence="3">
    <location>
        <begin position="220"/>
        <end position="345"/>
    </location>
</feature>
<name>A0A1V2VTV4_9BURK</name>
<dbReference type="InterPro" id="IPR000326">
    <property type="entry name" value="PAP2/HPO"/>
</dbReference>
<dbReference type="CDD" id="cd03397">
    <property type="entry name" value="PAP2_acid_phosphatase"/>
    <property type="match status" value="1"/>
</dbReference>
<accession>A0A1V2VTV4</accession>
<evidence type="ECO:0000256" key="2">
    <source>
        <dbReference type="SAM" id="SignalP"/>
    </source>
</evidence>
<dbReference type="NCBIfam" id="TIGR02601">
    <property type="entry name" value="autotrns_rpt"/>
    <property type="match status" value="1"/>
</dbReference>
<protein>
    <recommendedName>
        <fullName evidence="3">Phosphatidic acid phosphatase type 2/haloperoxidase domain-containing protein</fullName>
    </recommendedName>
</protein>
<dbReference type="GO" id="GO:0003993">
    <property type="term" value="F:acid phosphatase activity"/>
    <property type="evidence" value="ECO:0007669"/>
    <property type="project" value="InterPro"/>
</dbReference>